<keyword evidence="1" id="KW-0678">Repressor</keyword>
<reference evidence="7 8" key="1">
    <citation type="journal article" date="2019" name="Int. J. Syst. Evol. Microbiol.">
        <title>The Global Catalogue of Microorganisms (GCM) 10K type strain sequencing project: providing services to taxonomists for standard genome sequencing and annotation.</title>
        <authorList>
            <consortium name="The Broad Institute Genomics Platform"/>
            <consortium name="The Broad Institute Genome Sequencing Center for Infectious Disease"/>
            <person name="Wu L."/>
            <person name="Ma J."/>
        </authorList>
    </citation>
    <scope>NUCLEOTIDE SEQUENCE [LARGE SCALE GENOMIC DNA]</scope>
    <source>
        <strain evidence="7 8">JCM 6307</strain>
    </source>
</reference>
<dbReference type="PROSITE" id="PS50977">
    <property type="entry name" value="HTH_TETR_2"/>
    <property type="match status" value="1"/>
</dbReference>
<dbReference type="InterPro" id="IPR050109">
    <property type="entry name" value="HTH-type_TetR-like_transc_reg"/>
</dbReference>
<feature type="DNA-binding region" description="H-T-H motif" evidence="5">
    <location>
        <begin position="30"/>
        <end position="49"/>
    </location>
</feature>
<evidence type="ECO:0000313" key="8">
    <source>
        <dbReference type="Proteomes" id="UP001501358"/>
    </source>
</evidence>
<dbReference type="SUPFAM" id="SSF48498">
    <property type="entry name" value="Tetracyclin repressor-like, C-terminal domain"/>
    <property type="match status" value="1"/>
</dbReference>
<protein>
    <submittedName>
        <fullName evidence="7">TetR/AcrR family transcriptional regulator</fullName>
    </submittedName>
</protein>
<sequence length="205" mass="22692">MTVAGSTTRRGVILQQAAELFARNGVASTTVREIADEVGILSGSLYHHFDSKDSMVQEIVMNYLQDLRERSRESAALAGTARERLRRLVTASLEVAEAHPNATQIYQNELVFLRTLPRYESIGQAAGDVHRSWAEVIDSGVAAGEFRSDLDAKLFHRLLRDAVFLSVRWYRPTPERPVDKLAEELLSTFLDGYATVRATGPGSGT</sequence>
<dbReference type="InterPro" id="IPR009057">
    <property type="entry name" value="Homeodomain-like_sf"/>
</dbReference>
<evidence type="ECO:0000256" key="2">
    <source>
        <dbReference type="ARBA" id="ARBA00023015"/>
    </source>
</evidence>
<evidence type="ECO:0000256" key="3">
    <source>
        <dbReference type="ARBA" id="ARBA00023125"/>
    </source>
</evidence>
<dbReference type="Gene3D" id="1.10.10.60">
    <property type="entry name" value="Homeodomain-like"/>
    <property type="match status" value="1"/>
</dbReference>
<dbReference type="SUPFAM" id="SSF46689">
    <property type="entry name" value="Homeodomain-like"/>
    <property type="match status" value="1"/>
</dbReference>
<dbReference type="InterPro" id="IPR001647">
    <property type="entry name" value="HTH_TetR"/>
</dbReference>
<keyword evidence="2" id="KW-0805">Transcription regulation</keyword>
<evidence type="ECO:0000256" key="4">
    <source>
        <dbReference type="ARBA" id="ARBA00023163"/>
    </source>
</evidence>
<dbReference type="InterPro" id="IPR041490">
    <property type="entry name" value="KstR2_TetR_C"/>
</dbReference>
<gene>
    <name evidence="7" type="ORF">GCM10010406_18720</name>
</gene>
<dbReference type="Pfam" id="PF17932">
    <property type="entry name" value="TetR_C_24"/>
    <property type="match status" value="1"/>
</dbReference>
<evidence type="ECO:0000256" key="1">
    <source>
        <dbReference type="ARBA" id="ARBA00022491"/>
    </source>
</evidence>
<organism evidence="7 8">
    <name type="scientific">Streptomyces thermolineatus</name>
    <dbReference type="NCBI Taxonomy" id="44033"/>
    <lineage>
        <taxon>Bacteria</taxon>
        <taxon>Bacillati</taxon>
        <taxon>Actinomycetota</taxon>
        <taxon>Actinomycetes</taxon>
        <taxon>Kitasatosporales</taxon>
        <taxon>Streptomycetaceae</taxon>
        <taxon>Streptomyces</taxon>
    </lineage>
</organism>
<dbReference type="Proteomes" id="UP001501358">
    <property type="component" value="Unassembled WGS sequence"/>
</dbReference>
<keyword evidence="3 5" id="KW-0238">DNA-binding</keyword>
<evidence type="ECO:0000259" key="6">
    <source>
        <dbReference type="PROSITE" id="PS50977"/>
    </source>
</evidence>
<accession>A0ABN3LE48</accession>
<dbReference type="InterPro" id="IPR036271">
    <property type="entry name" value="Tet_transcr_reg_TetR-rel_C_sf"/>
</dbReference>
<keyword evidence="4" id="KW-0804">Transcription</keyword>
<dbReference type="EMBL" id="BAAATA010000008">
    <property type="protein sequence ID" value="GAA2482702.1"/>
    <property type="molecule type" value="Genomic_DNA"/>
</dbReference>
<dbReference type="PANTHER" id="PTHR30055">
    <property type="entry name" value="HTH-TYPE TRANSCRIPTIONAL REGULATOR RUTR"/>
    <property type="match status" value="1"/>
</dbReference>
<dbReference type="Pfam" id="PF00440">
    <property type="entry name" value="TetR_N"/>
    <property type="match status" value="1"/>
</dbReference>
<proteinExistence type="predicted"/>
<evidence type="ECO:0000256" key="5">
    <source>
        <dbReference type="PROSITE-ProRule" id="PRU00335"/>
    </source>
</evidence>
<dbReference type="PANTHER" id="PTHR30055:SF175">
    <property type="entry name" value="HTH-TYPE TRANSCRIPTIONAL REPRESSOR KSTR2"/>
    <property type="match status" value="1"/>
</dbReference>
<comment type="caution">
    <text evidence="7">The sequence shown here is derived from an EMBL/GenBank/DDBJ whole genome shotgun (WGS) entry which is preliminary data.</text>
</comment>
<evidence type="ECO:0000313" key="7">
    <source>
        <dbReference type="EMBL" id="GAA2482702.1"/>
    </source>
</evidence>
<dbReference type="PRINTS" id="PR00455">
    <property type="entry name" value="HTHTETR"/>
</dbReference>
<keyword evidence="8" id="KW-1185">Reference proteome</keyword>
<feature type="domain" description="HTH tetR-type" evidence="6">
    <location>
        <begin position="7"/>
        <end position="67"/>
    </location>
</feature>
<name>A0ABN3LE48_9ACTN</name>
<dbReference type="Gene3D" id="1.10.357.10">
    <property type="entry name" value="Tetracycline Repressor, domain 2"/>
    <property type="match status" value="1"/>
</dbReference>